<dbReference type="PROSITE" id="PS50835">
    <property type="entry name" value="IG_LIKE"/>
    <property type="match status" value="4"/>
</dbReference>
<dbReference type="InterPro" id="IPR036179">
    <property type="entry name" value="Ig-like_dom_sf"/>
</dbReference>
<dbReference type="SMART" id="SM00409">
    <property type="entry name" value="IG"/>
    <property type="match status" value="2"/>
</dbReference>
<dbReference type="GeneID" id="105064277"/>
<sequence length="518" mass="57966">MVDFPGYSLSGVAASFLFVLLSMRQSDDFRVIGSARPILAMVGEDAVLTCQLLPRRTAAHMEVRWHRSEPSTPVFAYRDGAEVTETQMEGYRDRAEWIQDNIAEGTVALKIHSIQPSDDGKYWCRFQEGNYCGETSLWLRVAGLGSTPYIHMEGSVENGVQLACTAKGWFPEPQVSWQDITGEKLLTVSEHHVQDEDGLFYVESTLVVRNPLPEVVSCFIHNPMLTEKKGSHISIPEKLQTELASLKVIGPSQPILVRVGEDIQLTCSLSPKTNAQSMEVRWVRSHRYPAVYVYMDGDHVAGEQMAEYRGRTVLVSDTINEGRLTLQINNATISDDGQYQCLFEKDGVYQEANLDLKIVGLGSSPLISVEGWKDGEIKLLCTSEGWFPQPHVQWRDVEGKAIPSFSQDLTQGSHGLFRVEAFLLVTNSSTVNVTCSISNPLLGEEKVTAFSLSEFRMTFPWMTPIIWGVLLVGAIGLIWRCCCRRANETLDPNTAHQKQSFLRKTSMWPKVNQAARDL</sequence>
<dbReference type="KEGG" id="cbai:105064277"/>
<dbReference type="InterPro" id="IPR007110">
    <property type="entry name" value="Ig-like_dom"/>
</dbReference>
<evidence type="ECO:0000313" key="7">
    <source>
        <dbReference type="Proteomes" id="UP001732780"/>
    </source>
</evidence>
<evidence type="ECO:0000256" key="6">
    <source>
        <dbReference type="ARBA" id="ARBA00023319"/>
    </source>
</evidence>
<dbReference type="InterPro" id="IPR053896">
    <property type="entry name" value="BTN3A2-like_Ig-C"/>
</dbReference>
<dbReference type="Gene3D" id="2.60.40.10">
    <property type="entry name" value="Immunoglobulins"/>
    <property type="match status" value="4"/>
</dbReference>
<dbReference type="GO" id="GO:0005102">
    <property type="term" value="F:signaling receptor binding"/>
    <property type="evidence" value="ECO:0007669"/>
    <property type="project" value="TreeGrafter"/>
</dbReference>
<dbReference type="CDD" id="cd05713">
    <property type="entry name" value="IgV_MOG_like"/>
    <property type="match status" value="2"/>
</dbReference>
<dbReference type="InterPro" id="IPR013106">
    <property type="entry name" value="Ig_V-set"/>
</dbReference>
<dbReference type="OrthoDB" id="10055806at2759"/>
<reference evidence="8" key="1">
    <citation type="submission" date="2025-08" db="UniProtKB">
        <authorList>
            <consortium name="RefSeq"/>
        </authorList>
    </citation>
    <scope>IDENTIFICATION</scope>
</reference>
<dbReference type="CTD" id="56244"/>
<name>A0A9W3GNV6_CAMBA</name>
<dbReference type="GO" id="GO:0050852">
    <property type="term" value="P:T cell receptor signaling pathway"/>
    <property type="evidence" value="ECO:0007669"/>
    <property type="project" value="TreeGrafter"/>
</dbReference>
<dbReference type="FunFam" id="2.60.40.10:FF:000088">
    <property type="entry name" value="Butyrophilin subfamily 1 member A1"/>
    <property type="match status" value="2"/>
</dbReference>
<dbReference type="GO" id="GO:0001817">
    <property type="term" value="P:regulation of cytokine production"/>
    <property type="evidence" value="ECO:0007669"/>
    <property type="project" value="TreeGrafter"/>
</dbReference>
<evidence type="ECO:0000313" key="8">
    <source>
        <dbReference type="RefSeq" id="XP_010947457.1"/>
    </source>
</evidence>
<dbReference type="Pfam" id="PF22705">
    <property type="entry name" value="C2-set_3"/>
    <property type="match status" value="2"/>
</dbReference>
<dbReference type="InterPro" id="IPR003599">
    <property type="entry name" value="Ig_sub"/>
</dbReference>
<evidence type="ECO:0000256" key="3">
    <source>
        <dbReference type="ARBA" id="ARBA00022989"/>
    </source>
</evidence>
<keyword evidence="2" id="KW-0812">Transmembrane</keyword>
<dbReference type="PANTHER" id="PTHR24100">
    <property type="entry name" value="BUTYROPHILIN"/>
    <property type="match status" value="1"/>
</dbReference>
<dbReference type="PANTHER" id="PTHR24100:SF105">
    <property type="entry name" value="BUTYROPHILIN-LIKE PROTEIN 2"/>
    <property type="match status" value="1"/>
</dbReference>
<dbReference type="RefSeq" id="XP_010947457.1">
    <property type="nucleotide sequence ID" value="XM_010949155.2"/>
</dbReference>
<evidence type="ECO:0000256" key="5">
    <source>
        <dbReference type="ARBA" id="ARBA00023157"/>
    </source>
</evidence>
<keyword evidence="6" id="KW-0393">Immunoglobulin domain</keyword>
<keyword evidence="3" id="KW-1133">Transmembrane helix</keyword>
<dbReference type="GO" id="GO:0009897">
    <property type="term" value="C:external side of plasma membrane"/>
    <property type="evidence" value="ECO:0007669"/>
    <property type="project" value="TreeGrafter"/>
</dbReference>
<keyword evidence="7" id="KW-1185">Reference proteome</keyword>
<dbReference type="Proteomes" id="UP001732780">
    <property type="component" value="Chromosome 20"/>
</dbReference>
<dbReference type="AlphaFoldDB" id="A0A9W3GNV6"/>
<accession>A0A9W3GNV6</accession>
<organism evidence="7 8">
    <name type="scientific">Camelus bactrianus</name>
    <name type="common">Bactrian camel</name>
    <dbReference type="NCBI Taxonomy" id="9837"/>
    <lineage>
        <taxon>Eukaryota</taxon>
        <taxon>Metazoa</taxon>
        <taxon>Chordata</taxon>
        <taxon>Craniata</taxon>
        <taxon>Vertebrata</taxon>
        <taxon>Euteleostomi</taxon>
        <taxon>Mammalia</taxon>
        <taxon>Eutheria</taxon>
        <taxon>Laurasiatheria</taxon>
        <taxon>Artiodactyla</taxon>
        <taxon>Tylopoda</taxon>
        <taxon>Camelidae</taxon>
        <taxon>Camelus</taxon>
    </lineage>
</organism>
<dbReference type="SUPFAM" id="SSF48726">
    <property type="entry name" value="Immunoglobulin"/>
    <property type="match status" value="4"/>
</dbReference>
<keyword evidence="4" id="KW-0472">Membrane</keyword>
<proteinExistence type="predicted"/>
<evidence type="ECO:0000256" key="2">
    <source>
        <dbReference type="ARBA" id="ARBA00022692"/>
    </source>
</evidence>
<dbReference type="Pfam" id="PF07686">
    <property type="entry name" value="V-set"/>
    <property type="match status" value="2"/>
</dbReference>
<dbReference type="SMART" id="SM00406">
    <property type="entry name" value="IGv"/>
    <property type="match status" value="2"/>
</dbReference>
<dbReference type="InterPro" id="IPR013783">
    <property type="entry name" value="Ig-like_fold"/>
</dbReference>
<evidence type="ECO:0000256" key="4">
    <source>
        <dbReference type="ARBA" id="ARBA00023136"/>
    </source>
</evidence>
<gene>
    <name evidence="8" type="primary">BTNL2</name>
</gene>
<dbReference type="FunFam" id="2.60.40.10:FF:000183">
    <property type="entry name" value="Myelin-oligodendrocyte glycoprotein"/>
    <property type="match status" value="2"/>
</dbReference>
<keyword evidence="5" id="KW-1015">Disulfide bond</keyword>
<comment type="subcellular location">
    <subcellularLocation>
        <location evidence="1">Membrane</location>
    </subcellularLocation>
</comment>
<evidence type="ECO:0000256" key="1">
    <source>
        <dbReference type="ARBA" id="ARBA00004370"/>
    </source>
</evidence>
<dbReference type="InterPro" id="IPR050504">
    <property type="entry name" value="IgSF_BTN/MOG"/>
</dbReference>
<protein>
    <submittedName>
        <fullName evidence="8">Butyrophilin-like protein 2</fullName>
    </submittedName>
</protein>